<reference evidence="1 2" key="1">
    <citation type="submission" date="2019-11" db="EMBL/GenBank/DDBJ databases">
        <title>Multidrug-resistant Acinetobacter baumannii moving toward extensively drug-resistant over fifteen years in South of Brazil.</title>
        <authorList>
            <person name="Fedrigo N.H."/>
            <person name="Cerdeira L."/>
            <person name="Fuga B."/>
            <person name="Marini P.V.B."/>
            <person name="Shinohara D.R."/>
            <person name="Carrara-Marroni F.E."/>
            <person name="Lincopan N."/>
            <person name="Tognim M.C.B."/>
        </authorList>
    </citation>
    <scope>NUCLEOTIDE SEQUENCE [LARGE SCALE GENOMIC DNA]</scope>
    <source>
        <strain evidence="1 2">Ac576</strain>
    </source>
</reference>
<dbReference type="InterPro" id="IPR025968">
    <property type="entry name" value="YwqJ_deaminase"/>
</dbReference>
<dbReference type="PANTHER" id="PTHR32305:SF15">
    <property type="entry name" value="PROTEIN RHSA-RELATED"/>
    <property type="match status" value="1"/>
</dbReference>
<evidence type="ECO:0000313" key="1">
    <source>
        <dbReference type="EMBL" id="MVM93643.1"/>
    </source>
</evidence>
<accession>A0A6I4IL79</accession>
<dbReference type="Pfam" id="PF14431">
    <property type="entry name" value="YwqJ-deaminase"/>
    <property type="match status" value="1"/>
</dbReference>
<dbReference type="EMBL" id="WPIP01000250">
    <property type="protein sequence ID" value="MVM93643.1"/>
    <property type="molecule type" value="Genomic_DNA"/>
</dbReference>
<dbReference type="InterPro" id="IPR016193">
    <property type="entry name" value="Cytidine_deaminase-like"/>
</dbReference>
<dbReference type="GO" id="GO:0003824">
    <property type="term" value="F:catalytic activity"/>
    <property type="evidence" value="ECO:0007669"/>
    <property type="project" value="InterPro"/>
</dbReference>
<dbReference type="PANTHER" id="PTHR32305">
    <property type="match status" value="1"/>
</dbReference>
<dbReference type="NCBIfam" id="TIGR03696">
    <property type="entry name" value="Rhs_assc_core"/>
    <property type="match status" value="1"/>
</dbReference>
<feature type="non-terminal residue" evidence="1">
    <location>
        <position position="1"/>
    </location>
</feature>
<comment type="caution">
    <text evidence="1">The sequence shown here is derived from an EMBL/GenBank/DDBJ whole genome shotgun (WGS) entry which is preliminary data.</text>
</comment>
<dbReference type="Proteomes" id="UP000439424">
    <property type="component" value="Unassembled WGS sequence"/>
</dbReference>
<gene>
    <name evidence="1" type="ORF">GNY86_19085</name>
</gene>
<sequence length="217" mass="24017">VIWKAEYKAWGECKAEKAKSNFFEDSEIISNNIRFQGQYFDQETGLHYNRYRYYSPYVGRFISKDPIGLLGGDNVYAYAPNPVEWVDPLGLNSKKTPAQLTADRARFELGKTSGAAADLQVGNVNITGISGRVGKNVHPQLKKALRDVPKEEQAPWHGACAEVDAINKALKKGMNIEGATIDVVNINSNDKRHGTHKPACSSCSNVLKQFGVKSNEK</sequence>
<dbReference type="Gene3D" id="2.180.10.10">
    <property type="entry name" value="RHS repeat-associated core"/>
    <property type="match status" value="1"/>
</dbReference>
<dbReference type="AlphaFoldDB" id="A0A6I4IL79"/>
<proteinExistence type="predicted"/>
<dbReference type="InterPro" id="IPR050708">
    <property type="entry name" value="T6SS_VgrG/RHS"/>
</dbReference>
<protein>
    <submittedName>
        <fullName evidence="1">RHS repeat-associated core domain-containing protein</fullName>
    </submittedName>
</protein>
<dbReference type="RefSeq" id="WP_157010830.1">
    <property type="nucleotide sequence ID" value="NZ_WPIP01000250.1"/>
</dbReference>
<organism evidence="1 2">
    <name type="scientific">Acinetobacter baumannii</name>
    <dbReference type="NCBI Taxonomy" id="470"/>
    <lineage>
        <taxon>Bacteria</taxon>
        <taxon>Pseudomonadati</taxon>
        <taxon>Pseudomonadota</taxon>
        <taxon>Gammaproteobacteria</taxon>
        <taxon>Moraxellales</taxon>
        <taxon>Moraxellaceae</taxon>
        <taxon>Acinetobacter</taxon>
        <taxon>Acinetobacter calcoaceticus/baumannii complex</taxon>
    </lineage>
</organism>
<name>A0A6I4IL79_ACIBA</name>
<dbReference type="InterPro" id="IPR022385">
    <property type="entry name" value="Rhs_assc_core"/>
</dbReference>
<dbReference type="SUPFAM" id="SSF53927">
    <property type="entry name" value="Cytidine deaminase-like"/>
    <property type="match status" value="1"/>
</dbReference>
<evidence type="ECO:0000313" key="2">
    <source>
        <dbReference type="Proteomes" id="UP000439424"/>
    </source>
</evidence>